<dbReference type="STRING" id="112248.SAMN05444392_11646"/>
<dbReference type="EMBL" id="FQVL01000016">
    <property type="protein sequence ID" value="SHF34662.1"/>
    <property type="molecule type" value="Genomic_DNA"/>
</dbReference>
<reference evidence="1 2" key="1">
    <citation type="submission" date="2016-11" db="EMBL/GenBank/DDBJ databases">
        <authorList>
            <person name="Jaros S."/>
            <person name="Januszkiewicz K."/>
            <person name="Wedrychowicz H."/>
        </authorList>
    </citation>
    <scope>NUCLEOTIDE SEQUENCE [LARGE SCALE GENOMIC DNA]</scope>
    <source>
        <strain evidence="1 2">DSM 44666</strain>
    </source>
</reference>
<dbReference type="OrthoDB" id="1495225at2"/>
<sequence>MKYQVAKEAFFSEIDEGAFIYHSQTEICFGLDEVGLKIWQLIEQGKELEKIIESINLEYQEDRLQVEKDIIRFVNQLTEHDLVIMNK</sequence>
<dbReference type="AlphaFoldDB" id="A0A1M5AXM5"/>
<dbReference type="InterPro" id="IPR008792">
    <property type="entry name" value="PQQD"/>
</dbReference>
<dbReference type="Gene3D" id="1.10.10.1150">
    <property type="entry name" value="Coenzyme PQQ synthesis protein D (PqqD)"/>
    <property type="match status" value="1"/>
</dbReference>
<accession>A0A1M5AXM5</accession>
<protein>
    <submittedName>
        <fullName evidence="1">Coenzyme PQQ synthesis protein D (PqqD)</fullName>
    </submittedName>
</protein>
<organism evidence="1 2">
    <name type="scientific">Seinonella peptonophila</name>
    <dbReference type="NCBI Taxonomy" id="112248"/>
    <lineage>
        <taxon>Bacteria</taxon>
        <taxon>Bacillati</taxon>
        <taxon>Bacillota</taxon>
        <taxon>Bacilli</taxon>
        <taxon>Bacillales</taxon>
        <taxon>Thermoactinomycetaceae</taxon>
        <taxon>Seinonella</taxon>
    </lineage>
</organism>
<dbReference type="InterPro" id="IPR041881">
    <property type="entry name" value="PqqD_sf"/>
</dbReference>
<name>A0A1M5AXM5_9BACL</name>
<dbReference type="Pfam" id="PF05402">
    <property type="entry name" value="PqqD"/>
    <property type="match status" value="1"/>
</dbReference>
<gene>
    <name evidence="1" type="ORF">SAMN05444392_11646</name>
</gene>
<proteinExistence type="predicted"/>
<dbReference type="RefSeq" id="WP_073157692.1">
    <property type="nucleotide sequence ID" value="NZ_FQVL01000016.1"/>
</dbReference>
<keyword evidence="2" id="KW-1185">Reference proteome</keyword>
<evidence type="ECO:0000313" key="2">
    <source>
        <dbReference type="Proteomes" id="UP000184476"/>
    </source>
</evidence>
<evidence type="ECO:0000313" key="1">
    <source>
        <dbReference type="EMBL" id="SHF34662.1"/>
    </source>
</evidence>
<dbReference type="Proteomes" id="UP000184476">
    <property type="component" value="Unassembled WGS sequence"/>
</dbReference>